<organism evidence="3">
    <name type="scientific">viral metagenome</name>
    <dbReference type="NCBI Taxonomy" id="1070528"/>
    <lineage>
        <taxon>unclassified sequences</taxon>
        <taxon>metagenomes</taxon>
        <taxon>organismal metagenomes</taxon>
    </lineage>
</organism>
<protein>
    <submittedName>
        <fullName evidence="3">Uncharacterized protein</fullName>
    </submittedName>
</protein>
<evidence type="ECO:0000313" key="2">
    <source>
        <dbReference type="EMBL" id="QJA68511.1"/>
    </source>
</evidence>
<name>A0A6M3LCE7_9ZZZZ</name>
<dbReference type="AlphaFoldDB" id="A0A6M3LCE7"/>
<keyword evidence="1" id="KW-0175">Coiled coil</keyword>
<reference evidence="3" key="1">
    <citation type="submission" date="2020-03" db="EMBL/GenBank/DDBJ databases">
        <title>The deep terrestrial virosphere.</title>
        <authorList>
            <person name="Holmfeldt K."/>
            <person name="Nilsson E."/>
            <person name="Simone D."/>
            <person name="Lopez-Fernandez M."/>
            <person name="Wu X."/>
            <person name="de Brujin I."/>
            <person name="Lundin D."/>
            <person name="Andersson A."/>
            <person name="Bertilsson S."/>
            <person name="Dopson M."/>
        </authorList>
    </citation>
    <scope>NUCLEOTIDE SEQUENCE</scope>
    <source>
        <strain evidence="2">MM415A06293</strain>
        <strain evidence="3">MM415B04506</strain>
    </source>
</reference>
<feature type="coiled-coil region" evidence="1">
    <location>
        <begin position="11"/>
        <end position="45"/>
    </location>
</feature>
<evidence type="ECO:0000313" key="3">
    <source>
        <dbReference type="EMBL" id="QJA92706.1"/>
    </source>
</evidence>
<gene>
    <name evidence="2" type="ORF">MM415A06293_0002</name>
    <name evidence="3" type="ORF">MM415B04506_0001</name>
</gene>
<proteinExistence type="predicted"/>
<dbReference type="EMBL" id="MT143090">
    <property type="protein sequence ID" value="QJA92706.1"/>
    <property type="molecule type" value="Genomic_DNA"/>
</dbReference>
<evidence type="ECO:0000256" key="1">
    <source>
        <dbReference type="SAM" id="Coils"/>
    </source>
</evidence>
<dbReference type="EMBL" id="MT141624">
    <property type="protein sequence ID" value="QJA68511.1"/>
    <property type="molecule type" value="Genomic_DNA"/>
</dbReference>
<accession>A0A6M3LCE7</accession>
<sequence>MSEITNNLELLQKYQMDLREARTQERKLEEAVDVAATTLKTLRAELSEAYQYTRRLIDDNTANLPGL</sequence>